<evidence type="ECO:0000313" key="3">
    <source>
        <dbReference type="Proteomes" id="UP001157418"/>
    </source>
</evidence>
<dbReference type="AlphaFoldDB" id="A0AAU9PLQ1"/>
<dbReference type="Proteomes" id="UP001157418">
    <property type="component" value="Unassembled WGS sequence"/>
</dbReference>
<keyword evidence="3" id="KW-1185">Reference proteome</keyword>
<evidence type="ECO:0008006" key="4">
    <source>
        <dbReference type="Google" id="ProtNLM"/>
    </source>
</evidence>
<evidence type="ECO:0000313" key="2">
    <source>
        <dbReference type="EMBL" id="CAH1451310.1"/>
    </source>
</evidence>
<dbReference type="PANTHER" id="PTHR35307:SF3">
    <property type="entry name" value="DUF4220 DOMAIN-CONTAINING PROTEIN"/>
    <property type="match status" value="1"/>
</dbReference>
<accession>A0AAU9PLQ1</accession>
<reference evidence="2 3" key="1">
    <citation type="submission" date="2022-01" db="EMBL/GenBank/DDBJ databases">
        <authorList>
            <person name="Xiong W."/>
            <person name="Schranz E."/>
        </authorList>
    </citation>
    <scope>NUCLEOTIDE SEQUENCE [LARGE SCALE GENOMIC DNA]</scope>
</reference>
<organism evidence="2 3">
    <name type="scientific">Lactuca virosa</name>
    <dbReference type="NCBI Taxonomy" id="75947"/>
    <lineage>
        <taxon>Eukaryota</taxon>
        <taxon>Viridiplantae</taxon>
        <taxon>Streptophyta</taxon>
        <taxon>Embryophyta</taxon>
        <taxon>Tracheophyta</taxon>
        <taxon>Spermatophyta</taxon>
        <taxon>Magnoliopsida</taxon>
        <taxon>eudicotyledons</taxon>
        <taxon>Gunneridae</taxon>
        <taxon>Pentapetalae</taxon>
        <taxon>asterids</taxon>
        <taxon>campanulids</taxon>
        <taxon>Asterales</taxon>
        <taxon>Asteraceae</taxon>
        <taxon>Cichorioideae</taxon>
        <taxon>Cichorieae</taxon>
        <taxon>Lactucinae</taxon>
        <taxon>Lactuca</taxon>
    </lineage>
</organism>
<sequence length="919" mass="104649">MDEVFNPDTIDVRLDDFFRRKTVSRCTNEFLNVLCEESDYEALGCEGGHAQVESYGVDEVDDEKNTEESSAEDSDEDVFEYAIYDLKVKWNVMKPVLGERSYLCLSKRQHVTCSGQSREKVPESWSTLERVIGDEGKKESTTFFEHKPKVNKNRFNQGKGKIKLNKMLNSGCTAEGSLNSSKFNDPMPWIGIYVAAASLICAVAMAMDALHGFRYKKFWFPCKFFTLNATTLTVIAIAIKFSVDLNAAMPRRQDQLAKVSSSAFICMVMGNLLPSLGIMEDTELMMNIIALGILVITAITNICIQMGTGVIFEFWIEHALIMLLMLILLAILCSLSIAIPTKKYYLDITYEKKAKKAKKVCFTRRNLSIAERLPQDLAKYWMMAYTSSPQFVIGRSAPCSASGAFCLFNMVILVESILRTRLMPWSFRFCNGDSDYKWSTTLVLISQTVAVAVGTISPAFRWFMTINFRCPKKAEKACVSEFVVERYWIKRLVMWQVQPLNFRICNRRLRKQLHGAKFQMFGLCIRGQKGLVFSCKMIRFISIFFVGRFLRLYKFITRDNSVSSSDSEIEFRHNDNMDLSHYVIYLDGEEGLVDLMTENNSDATAHWIRMGEKQQPRNLIKLLEQSKCSSLFKGVQEFDSDKVPSLGCGEPPNCWALPIVTLTSIAIAIPNIDQQQIEQLVCGVDEGLKYVCKIENYMDNKTELKHVRKTAEIVWAEVELYNKWLDVDLCKLANQGGKGGERETEVIKLLADIGKGKFMEFADKGMMFMNECLKEVPSRWPMKVLAANSMYRICETLLLEKHETSERLFEKISLTICNILTAALTNLQHVIISKCHQSPIEEREKGIRSAVLLFGKTKRILEVIDGKRLEDSDHGKLIHIDDWHQASKQMDPLYSMSSSSTDQDTAVSSPSDHMYILVE</sequence>
<feature type="transmembrane region" description="Helical" evidence="1">
    <location>
        <begin position="288"/>
        <end position="312"/>
    </location>
</feature>
<keyword evidence="1" id="KW-1133">Transmembrane helix</keyword>
<evidence type="ECO:0000256" key="1">
    <source>
        <dbReference type="SAM" id="Phobius"/>
    </source>
</evidence>
<keyword evidence="1" id="KW-0472">Membrane</keyword>
<feature type="transmembrane region" description="Helical" evidence="1">
    <location>
        <begin position="187"/>
        <end position="206"/>
    </location>
</feature>
<protein>
    <recommendedName>
        <fullName evidence="4">DUF4220 domain-containing protein</fullName>
    </recommendedName>
</protein>
<feature type="transmembrane region" description="Helical" evidence="1">
    <location>
        <begin position="318"/>
        <end position="339"/>
    </location>
</feature>
<feature type="transmembrane region" description="Helical" evidence="1">
    <location>
        <begin position="218"/>
        <end position="239"/>
    </location>
</feature>
<name>A0AAU9PLQ1_9ASTR</name>
<gene>
    <name evidence="2" type="ORF">LVIROSA_LOCUS36674</name>
</gene>
<dbReference type="EMBL" id="CAKMRJ010005745">
    <property type="protein sequence ID" value="CAH1451310.1"/>
    <property type="molecule type" value="Genomic_DNA"/>
</dbReference>
<comment type="caution">
    <text evidence="2">The sequence shown here is derived from an EMBL/GenBank/DDBJ whole genome shotgun (WGS) entry which is preliminary data.</text>
</comment>
<feature type="transmembrane region" description="Helical" evidence="1">
    <location>
        <begin position="397"/>
        <end position="418"/>
    </location>
</feature>
<keyword evidence="1" id="KW-0812">Transmembrane</keyword>
<proteinExistence type="predicted"/>
<feature type="transmembrane region" description="Helical" evidence="1">
    <location>
        <begin position="438"/>
        <end position="463"/>
    </location>
</feature>
<feature type="transmembrane region" description="Helical" evidence="1">
    <location>
        <begin position="259"/>
        <end position="276"/>
    </location>
</feature>
<dbReference type="PANTHER" id="PTHR35307">
    <property type="entry name" value="PROTEIN, PUTATIVE-RELATED"/>
    <property type="match status" value="1"/>
</dbReference>